<sequence length="130" mass="14975">MTTSVEKERAQNKKWRLDHPVENALKQKRYIYGYRGTYRRLKASAAQFHRDLDLTFDGFVAWRNSQPAICYYCGALLLLHGNDCNSLTIDRKNNKQGYIPGNIVLCCRSCNSSKGKGEYPRNKPVTAERL</sequence>
<evidence type="ECO:0000313" key="1">
    <source>
        <dbReference type="EMBL" id="KKM13890.1"/>
    </source>
</evidence>
<reference evidence="1" key="1">
    <citation type="journal article" date="2015" name="Nature">
        <title>Complex archaea that bridge the gap between prokaryotes and eukaryotes.</title>
        <authorList>
            <person name="Spang A."/>
            <person name="Saw J.H."/>
            <person name="Jorgensen S.L."/>
            <person name="Zaremba-Niedzwiedzka K."/>
            <person name="Martijn J."/>
            <person name="Lind A.E."/>
            <person name="van Eijk R."/>
            <person name="Schleper C."/>
            <person name="Guy L."/>
            <person name="Ettema T.J."/>
        </authorList>
    </citation>
    <scope>NUCLEOTIDE SEQUENCE</scope>
</reference>
<name>A0A0F9KF04_9ZZZZ</name>
<dbReference type="AlphaFoldDB" id="A0A0F9KF04"/>
<protein>
    <submittedName>
        <fullName evidence="1">Uncharacterized protein</fullName>
    </submittedName>
</protein>
<accession>A0A0F9KF04</accession>
<gene>
    <name evidence="1" type="ORF">LCGC14_1711620</name>
</gene>
<comment type="caution">
    <text evidence="1">The sequence shown here is derived from an EMBL/GenBank/DDBJ whole genome shotgun (WGS) entry which is preliminary data.</text>
</comment>
<dbReference type="Gene3D" id="3.30.40.220">
    <property type="match status" value="1"/>
</dbReference>
<dbReference type="EMBL" id="LAZR01015271">
    <property type="protein sequence ID" value="KKM13890.1"/>
    <property type="molecule type" value="Genomic_DNA"/>
</dbReference>
<proteinExistence type="predicted"/>
<organism evidence="1">
    <name type="scientific">marine sediment metagenome</name>
    <dbReference type="NCBI Taxonomy" id="412755"/>
    <lineage>
        <taxon>unclassified sequences</taxon>
        <taxon>metagenomes</taxon>
        <taxon>ecological metagenomes</taxon>
    </lineage>
</organism>